<name>A0A072NQV7_SCHAZ</name>
<organism evidence="2 3">
    <name type="scientific">Schinkia azotoformans MEV2011</name>
    <dbReference type="NCBI Taxonomy" id="1348973"/>
    <lineage>
        <taxon>Bacteria</taxon>
        <taxon>Bacillati</taxon>
        <taxon>Bacillota</taxon>
        <taxon>Bacilli</taxon>
        <taxon>Bacillales</taxon>
        <taxon>Bacillaceae</taxon>
        <taxon>Calidifontibacillus/Schinkia group</taxon>
        <taxon>Schinkia</taxon>
    </lineage>
</organism>
<proteinExistence type="predicted"/>
<protein>
    <submittedName>
        <fullName evidence="2">Anti-anti-sigma regulatory factor (Antagonist of anti-sigma factor)</fullName>
    </submittedName>
</protein>
<dbReference type="PATRIC" id="fig|1348973.3.peg.68"/>
<evidence type="ECO:0000313" key="3">
    <source>
        <dbReference type="Proteomes" id="UP000027936"/>
    </source>
</evidence>
<sequence>MFQTLVWNDNISLNNIDRFEKSIKRLLYANLNGLILNLENVSYMNECALGIIADSIKEAKEMNKELVIINNTTTIRTIFEIVRFYSIVQVFSYERDALHYLEDYFSSTTRKVV</sequence>
<dbReference type="InterPro" id="IPR002645">
    <property type="entry name" value="STAS_dom"/>
</dbReference>
<evidence type="ECO:0000259" key="1">
    <source>
        <dbReference type="PROSITE" id="PS50801"/>
    </source>
</evidence>
<dbReference type="SUPFAM" id="SSF52091">
    <property type="entry name" value="SpoIIaa-like"/>
    <property type="match status" value="1"/>
</dbReference>
<dbReference type="Pfam" id="PF01740">
    <property type="entry name" value="STAS"/>
    <property type="match status" value="1"/>
</dbReference>
<dbReference type="PROSITE" id="PS50801">
    <property type="entry name" value="STAS"/>
    <property type="match status" value="1"/>
</dbReference>
<dbReference type="RefSeq" id="WP_035192366.1">
    <property type="nucleotide sequence ID" value="NZ_JJRY01000001.1"/>
</dbReference>
<gene>
    <name evidence="2" type="ORF">M670_00071</name>
</gene>
<feature type="domain" description="STAS" evidence="1">
    <location>
        <begin position="11"/>
        <end position="101"/>
    </location>
</feature>
<accession>A0A072NQV7</accession>
<dbReference type="Proteomes" id="UP000027936">
    <property type="component" value="Unassembled WGS sequence"/>
</dbReference>
<reference evidence="2 3" key="1">
    <citation type="submission" date="2014-04" db="EMBL/GenBank/DDBJ databases">
        <title>Draft genome sequence of Bacillus azotoformans MEV2011, a (co-) denitrifying strain unable to grow in the presence of oxygen.</title>
        <authorList>
            <person name="Nielsen M."/>
            <person name="Schreiber L."/>
            <person name="Finster K."/>
            <person name="Schramm A."/>
        </authorList>
    </citation>
    <scope>NUCLEOTIDE SEQUENCE [LARGE SCALE GENOMIC DNA]</scope>
    <source>
        <strain evidence="2 3">MEV2011</strain>
    </source>
</reference>
<dbReference type="AlphaFoldDB" id="A0A072NQV7"/>
<dbReference type="CDD" id="cd07043">
    <property type="entry name" value="STAS_anti-anti-sigma_factors"/>
    <property type="match status" value="1"/>
</dbReference>
<dbReference type="EMBL" id="JJRY01000001">
    <property type="protein sequence ID" value="KEF40059.1"/>
    <property type="molecule type" value="Genomic_DNA"/>
</dbReference>
<comment type="caution">
    <text evidence="2">The sequence shown here is derived from an EMBL/GenBank/DDBJ whole genome shotgun (WGS) entry which is preliminary data.</text>
</comment>
<dbReference type="Gene3D" id="3.30.750.24">
    <property type="entry name" value="STAS domain"/>
    <property type="match status" value="1"/>
</dbReference>
<evidence type="ECO:0000313" key="2">
    <source>
        <dbReference type="EMBL" id="KEF40059.1"/>
    </source>
</evidence>
<dbReference type="InterPro" id="IPR036513">
    <property type="entry name" value="STAS_dom_sf"/>
</dbReference>